<dbReference type="InterPro" id="IPR002401">
    <property type="entry name" value="Cyt_P450_E_grp-I"/>
</dbReference>
<dbReference type="PRINTS" id="PR00463">
    <property type="entry name" value="EP450I"/>
</dbReference>
<dbReference type="Gene3D" id="1.10.630.10">
    <property type="entry name" value="Cytochrome P450"/>
    <property type="match status" value="1"/>
</dbReference>
<dbReference type="PANTHER" id="PTHR24305:SF190">
    <property type="entry name" value="P450, PUTATIVE (EUROFUNG)-RELATED"/>
    <property type="match status" value="1"/>
</dbReference>
<keyword evidence="2 4" id="KW-0479">Metal-binding</keyword>
<comment type="caution">
    <text evidence="8">The sequence shown here is derived from an EMBL/GenBank/DDBJ whole genome shotgun (WGS) entry which is preliminary data.</text>
</comment>
<dbReference type="Proteomes" id="UP001280581">
    <property type="component" value="Unassembled WGS sequence"/>
</dbReference>
<dbReference type="GO" id="GO:0004497">
    <property type="term" value="F:monooxygenase activity"/>
    <property type="evidence" value="ECO:0007669"/>
    <property type="project" value="UniProtKB-KW"/>
</dbReference>
<keyword evidence="4 5" id="KW-0349">Heme</keyword>
<dbReference type="InterPro" id="IPR001128">
    <property type="entry name" value="Cyt_P450"/>
</dbReference>
<dbReference type="InterPro" id="IPR017972">
    <property type="entry name" value="Cyt_P450_CS"/>
</dbReference>
<name>A0AAN6RIV4_9PLEO</name>
<keyword evidence="7" id="KW-0812">Transmembrane</keyword>
<feature type="region of interest" description="Disordered" evidence="6">
    <location>
        <begin position="196"/>
        <end position="220"/>
    </location>
</feature>
<evidence type="ECO:0000313" key="9">
    <source>
        <dbReference type="Proteomes" id="UP001280581"/>
    </source>
</evidence>
<evidence type="ECO:0000256" key="7">
    <source>
        <dbReference type="SAM" id="Phobius"/>
    </source>
</evidence>
<feature type="binding site" description="axial binding residue" evidence="4">
    <location>
        <position position="153"/>
    </location>
    <ligand>
        <name>heme</name>
        <dbReference type="ChEBI" id="CHEBI:30413"/>
    </ligand>
    <ligandPart>
        <name>Fe</name>
        <dbReference type="ChEBI" id="CHEBI:18248"/>
    </ligandPart>
</feature>
<dbReference type="Pfam" id="PF00067">
    <property type="entry name" value="p450"/>
    <property type="match status" value="1"/>
</dbReference>
<dbReference type="GO" id="GO:0005506">
    <property type="term" value="F:iron ion binding"/>
    <property type="evidence" value="ECO:0007669"/>
    <property type="project" value="InterPro"/>
</dbReference>
<sequence>MHPTTILYLALTLLTLQILYTLITAIISPLRSIPGPFLTRFSKAWYFFSVKTGQHEHHALALHREYAKPNEHFAPIVRLAPNMYSIKTPEKVIYGISTGTEVGINTWLAHYDEDVWGPDAQQFRPERWIETSPERLKVMESHFLPFGVGSRTCIGRHIGHLEMSKLLPQIVHKFDFSLERPNQKWKTQNMWLQKSFKGSSYDPRGSSKPTQPPFHDPQSY</sequence>
<organism evidence="8 9">
    <name type="scientific">Pseudopithomyces chartarum</name>
    <dbReference type="NCBI Taxonomy" id="1892770"/>
    <lineage>
        <taxon>Eukaryota</taxon>
        <taxon>Fungi</taxon>
        <taxon>Dikarya</taxon>
        <taxon>Ascomycota</taxon>
        <taxon>Pezizomycotina</taxon>
        <taxon>Dothideomycetes</taxon>
        <taxon>Pleosporomycetidae</taxon>
        <taxon>Pleosporales</taxon>
        <taxon>Massarineae</taxon>
        <taxon>Didymosphaeriaceae</taxon>
        <taxon>Pseudopithomyces</taxon>
    </lineage>
</organism>
<keyword evidence="5" id="KW-0503">Monooxygenase</keyword>
<keyword evidence="9" id="KW-1185">Reference proteome</keyword>
<evidence type="ECO:0000256" key="1">
    <source>
        <dbReference type="ARBA" id="ARBA00001971"/>
    </source>
</evidence>
<dbReference type="InterPro" id="IPR050121">
    <property type="entry name" value="Cytochrome_P450_monoxygenase"/>
</dbReference>
<evidence type="ECO:0000256" key="5">
    <source>
        <dbReference type="RuleBase" id="RU000461"/>
    </source>
</evidence>
<dbReference type="InterPro" id="IPR036396">
    <property type="entry name" value="Cyt_P450_sf"/>
</dbReference>
<reference evidence="8 9" key="1">
    <citation type="submission" date="2021-02" db="EMBL/GenBank/DDBJ databases">
        <title>Genome assembly of Pseudopithomyces chartarum.</title>
        <authorList>
            <person name="Jauregui R."/>
            <person name="Singh J."/>
            <person name="Voisey C."/>
        </authorList>
    </citation>
    <scope>NUCLEOTIDE SEQUENCE [LARGE SCALE GENOMIC DNA]</scope>
    <source>
        <strain evidence="8 9">AGR01</strain>
    </source>
</reference>
<protein>
    <recommendedName>
        <fullName evidence="10">Cytochrome P450</fullName>
    </recommendedName>
</protein>
<gene>
    <name evidence="8" type="ORF">GRF29_44g260760</name>
</gene>
<evidence type="ECO:0000256" key="2">
    <source>
        <dbReference type="ARBA" id="ARBA00022723"/>
    </source>
</evidence>
<feature type="transmembrane region" description="Helical" evidence="7">
    <location>
        <begin position="6"/>
        <end position="30"/>
    </location>
</feature>
<comment type="similarity">
    <text evidence="5">Belongs to the cytochrome P450 family.</text>
</comment>
<evidence type="ECO:0000313" key="8">
    <source>
        <dbReference type="EMBL" id="KAK3209659.1"/>
    </source>
</evidence>
<keyword evidence="5" id="KW-0560">Oxidoreductase</keyword>
<evidence type="ECO:0000256" key="6">
    <source>
        <dbReference type="SAM" id="MobiDB-lite"/>
    </source>
</evidence>
<dbReference type="AlphaFoldDB" id="A0AAN6RIV4"/>
<proteinExistence type="inferred from homology"/>
<keyword evidence="3 4" id="KW-0408">Iron</keyword>
<dbReference type="GO" id="GO:0020037">
    <property type="term" value="F:heme binding"/>
    <property type="evidence" value="ECO:0007669"/>
    <property type="project" value="InterPro"/>
</dbReference>
<keyword evidence="7" id="KW-0472">Membrane</keyword>
<accession>A0AAN6RIV4</accession>
<comment type="cofactor">
    <cofactor evidence="1 4">
        <name>heme</name>
        <dbReference type="ChEBI" id="CHEBI:30413"/>
    </cofactor>
</comment>
<dbReference type="EMBL" id="WVTA01000005">
    <property type="protein sequence ID" value="KAK3209659.1"/>
    <property type="molecule type" value="Genomic_DNA"/>
</dbReference>
<evidence type="ECO:0008006" key="10">
    <source>
        <dbReference type="Google" id="ProtNLM"/>
    </source>
</evidence>
<feature type="compositionally biased region" description="Pro residues" evidence="6">
    <location>
        <begin position="210"/>
        <end position="220"/>
    </location>
</feature>
<evidence type="ECO:0000256" key="3">
    <source>
        <dbReference type="ARBA" id="ARBA00023004"/>
    </source>
</evidence>
<keyword evidence="7" id="KW-1133">Transmembrane helix</keyword>
<dbReference type="PROSITE" id="PS00086">
    <property type="entry name" value="CYTOCHROME_P450"/>
    <property type="match status" value="1"/>
</dbReference>
<dbReference type="GO" id="GO:0016705">
    <property type="term" value="F:oxidoreductase activity, acting on paired donors, with incorporation or reduction of molecular oxygen"/>
    <property type="evidence" value="ECO:0007669"/>
    <property type="project" value="InterPro"/>
</dbReference>
<dbReference type="PANTHER" id="PTHR24305">
    <property type="entry name" value="CYTOCHROME P450"/>
    <property type="match status" value="1"/>
</dbReference>
<dbReference type="SUPFAM" id="SSF48264">
    <property type="entry name" value="Cytochrome P450"/>
    <property type="match status" value="1"/>
</dbReference>
<evidence type="ECO:0000256" key="4">
    <source>
        <dbReference type="PIRSR" id="PIRSR602401-1"/>
    </source>
</evidence>